<evidence type="ECO:0000313" key="3">
    <source>
        <dbReference type="EMBL" id="RMX83116.1"/>
    </source>
</evidence>
<evidence type="ECO:0000313" key="8">
    <source>
        <dbReference type="Proteomes" id="UP000281245"/>
    </source>
</evidence>
<proteinExistence type="predicted"/>
<dbReference type="Proteomes" id="UP000271337">
    <property type="component" value="Unassembled WGS sequence"/>
</dbReference>
<reference evidence="6 7" key="1">
    <citation type="journal article" date="2018" name="BMC Genomics">
        <title>Genomic evidence for intraspecific hybridization in a clonal and extremely halotolerant yeast.</title>
        <authorList>
            <person name="Gostincar C."/>
            <person name="Stajich J.E."/>
            <person name="Zupancic J."/>
            <person name="Zalar P."/>
            <person name="Gunde-Cimerman N."/>
        </authorList>
    </citation>
    <scope>NUCLEOTIDE SEQUENCE [LARGE SCALE GENOMIC DNA]</scope>
    <source>
        <strain evidence="5 7">EXF-6651</strain>
        <strain evidence="3 9">EXF-6654</strain>
        <strain evidence="2 8">EXF-6656</strain>
        <strain evidence="4 6">EXF-6669</strain>
    </source>
</reference>
<evidence type="ECO:0000313" key="5">
    <source>
        <dbReference type="EMBL" id="RMY31959.1"/>
    </source>
</evidence>
<dbReference type="EMBL" id="QWIM01000681">
    <property type="protein sequence ID" value="RMY31959.1"/>
    <property type="molecule type" value="Genomic_DNA"/>
</dbReference>
<feature type="domain" description="Calcineurin-like phosphoesterase" evidence="1">
    <location>
        <begin position="28"/>
        <end position="225"/>
    </location>
</feature>
<evidence type="ECO:0000313" key="7">
    <source>
        <dbReference type="Proteomes" id="UP000276864"/>
    </source>
</evidence>
<evidence type="ECO:0000313" key="6">
    <source>
        <dbReference type="Proteomes" id="UP000271337"/>
    </source>
</evidence>
<sequence>MPRIKSDIHIQYMSDLHLERFRYEGFSIDPAAPYLLLVGDIGRFADYHAYRTFLLLQCERFEKVLLIAGNHEFYGATRQDGLDAASRLECDPALRGKLLFMNRARFDIPETNCTVLGCTLHSHIAPSFTRLTSDFQRIKDWRVAHHNEEHQRDLDWLKASLTVLAQSGRRVIVATHYAPAFEKTTHPAHENNAVSQCFSSHTLKALEAWQGSGQVSHWIFGHTHWNSKFKHGRVRLRSNQLSNDSQNLSWWQKRVLYRPFDPVAKITV</sequence>
<dbReference type="GO" id="GO:0016787">
    <property type="term" value="F:hydrolase activity"/>
    <property type="evidence" value="ECO:0007669"/>
    <property type="project" value="InterPro"/>
</dbReference>
<name>A0A3M6WY66_HORWE</name>
<protein>
    <recommendedName>
        <fullName evidence="1">Calcineurin-like phosphoesterase domain-containing protein</fullName>
    </recommendedName>
</protein>
<dbReference type="PANTHER" id="PTHR37844:SF2">
    <property type="entry name" value="SER_THR PROTEIN PHOSPHATASE SUPERFAMILY (AFU_ORTHOLOGUE AFUA_1G14840)"/>
    <property type="match status" value="1"/>
</dbReference>
<organism evidence="3 9">
    <name type="scientific">Hortaea werneckii</name>
    <name type="common">Black yeast</name>
    <name type="synonym">Cladosporium werneckii</name>
    <dbReference type="NCBI Taxonomy" id="91943"/>
    <lineage>
        <taxon>Eukaryota</taxon>
        <taxon>Fungi</taxon>
        <taxon>Dikarya</taxon>
        <taxon>Ascomycota</taxon>
        <taxon>Pezizomycotina</taxon>
        <taxon>Dothideomycetes</taxon>
        <taxon>Dothideomycetidae</taxon>
        <taxon>Mycosphaerellales</taxon>
        <taxon>Teratosphaeriaceae</taxon>
        <taxon>Hortaea</taxon>
    </lineage>
</organism>
<dbReference type="PANTHER" id="PTHR37844">
    <property type="entry name" value="SER/THR PROTEIN PHOSPHATASE SUPERFAMILY (AFU_ORTHOLOGUE AFUA_1G14840)"/>
    <property type="match status" value="1"/>
</dbReference>
<evidence type="ECO:0000313" key="9">
    <source>
        <dbReference type="Proteomes" id="UP000282582"/>
    </source>
</evidence>
<dbReference type="EMBL" id="QWIK01002776">
    <property type="protein sequence ID" value="RMX83116.1"/>
    <property type="molecule type" value="Genomic_DNA"/>
</dbReference>
<evidence type="ECO:0000259" key="1">
    <source>
        <dbReference type="Pfam" id="PF00149"/>
    </source>
</evidence>
<dbReference type="VEuPathDB" id="FungiDB:BTJ68_02410"/>
<dbReference type="AlphaFoldDB" id="A0A3M6WY66"/>
<evidence type="ECO:0000313" key="4">
    <source>
        <dbReference type="EMBL" id="RMY15747.1"/>
    </source>
</evidence>
<dbReference type="InterPro" id="IPR029052">
    <property type="entry name" value="Metallo-depent_PP-like"/>
</dbReference>
<dbReference type="Proteomes" id="UP000281245">
    <property type="component" value="Unassembled WGS sequence"/>
</dbReference>
<dbReference type="Gene3D" id="3.60.21.10">
    <property type="match status" value="1"/>
</dbReference>
<dbReference type="EMBL" id="QWIJ01002671">
    <property type="protein sequence ID" value="RMX71567.1"/>
    <property type="molecule type" value="Genomic_DNA"/>
</dbReference>
<evidence type="ECO:0000313" key="2">
    <source>
        <dbReference type="EMBL" id="RMX71567.1"/>
    </source>
</evidence>
<dbReference type="EMBL" id="QWIL01000669">
    <property type="protein sequence ID" value="RMY15747.1"/>
    <property type="molecule type" value="Genomic_DNA"/>
</dbReference>
<dbReference type="Pfam" id="PF00149">
    <property type="entry name" value="Metallophos"/>
    <property type="match status" value="1"/>
</dbReference>
<comment type="caution">
    <text evidence="3">The sequence shown here is derived from an EMBL/GenBank/DDBJ whole genome shotgun (WGS) entry which is preliminary data.</text>
</comment>
<dbReference type="Proteomes" id="UP000276864">
    <property type="component" value="Unassembled WGS sequence"/>
</dbReference>
<gene>
    <name evidence="5" type="ORF">D0866_06941</name>
    <name evidence="4" type="ORF">D0867_06731</name>
    <name evidence="3" type="ORF">D0868_15713</name>
    <name evidence="2" type="ORF">D0869_15504</name>
</gene>
<dbReference type="SUPFAM" id="SSF56300">
    <property type="entry name" value="Metallo-dependent phosphatases"/>
    <property type="match status" value="1"/>
</dbReference>
<dbReference type="InterPro" id="IPR004843">
    <property type="entry name" value="Calcineurin-like_PHP"/>
</dbReference>
<dbReference type="Proteomes" id="UP000282582">
    <property type="component" value="Unassembled WGS sequence"/>
</dbReference>
<dbReference type="OrthoDB" id="550558at2759"/>
<accession>A0A3M6WY66</accession>